<dbReference type="InterPro" id="IPR029032">
    <property type="entry name" value="AhpD-like"/>
</dbReference>
<keyword evidence="3" id="KW-1185">Reference proteome</keyword>
<dbReference type="RefSeq" id="WP_108786067.1">
    <property type="nucleotide sequence ID" value="NZ_ONZG01000003.1"/>
</dbReference>
<dbReference type="GO" id="GO:0051920">
    <property type="term" value="F:peroxiredoxin activity"/>
    <property type="evidence" value="ECO:0007669"/>
    <property type="project" value="InterPro"/>
</dbReference>
<sequence>MAHNPAVLDGFLSFWAALDQSGLSAEDREVICMDMAVQNGCHYCVPAHLGMAQARGVDMVMIEQIAQGALLSGNSRAAKLQGLTRRLVETGGQLSDGELEQARADGFDNAQLVAIVAEIAHCHFTNSFNRLARTEPDAHFPDWP</sequence>
<proteinExistence type="predicted"/>
<dbReference type="OrthoDB" id="9808310at2"/>
<dbReference type="InterPro" id="IPR004675">
    <property type="entry name" value="AhpD_core"/>
</dbReference>
<reference evidence="3" key="1">
    <citation type="submission" date="2018-03" db="EMBL/GenBank/DDBJ databases">
        <authorList>
            <person name="Rodrigo-Torres L."/>
            <person name="Arahal R. D."/>
            <person name="Lucena T."/>
        </authorList>
    </citation>
    <scope>NUCLEOTIDE SEQUENCE [LARGE SCALE GENOMIC DNA]</scope>
    <source>
        <strain evidence="3">CECT 7615</strain>
    </source>
</reference>
<dbReference type="AlphaFoldDB" id="A0A2R8C5P8"/>
<protein>
    <recommendedName>
        <fullName evidence="1">Carboxymuconolactone decarboxylase-like domain-containing protein</fullName>
    </recommendedName>
</protein>
<dbReference type="InterPro" id="IPR003779">
    <property type="entry name" value="CMD-like"/>
</dbReference>
<accession>A0A2R8C5P8</accession>
<evidence type="ECO:0000313" key="2">
    <source>
        <dbReference type="EMBL" id="SPJ27784.1"/>
    </source>
</evidence>
<dbReference type="NCBIfam" id="TIGR00778">
    <property type="entry name" value="ahpD_dom"/>
    <property type="match status" value="1"/>
</dbReference>
<gene>
    <name evidence="2" type="ORF">TRM7615_01277</name>
</gene>
<dbReference type="Proteomes" id="UP000244898">
    <property type="component" value="Unassembled WGS sequence"/>
</dbReference>
<feature type="domain" description="Carboxymuconolactone decarboxylase-like" evidence="1">
    <location>
        <begin position="5"/>
        <end position="76"/>
    </location>
</feature>
<evidence type="ECO:0000313" key="3">
    <source>
        <dbReference type="Proteomes" id="UP000244898"/>
    </source>
</evidence>
<evidence type="ECO:0000259" key="1">
    <source>
        <dbReference type="Pfam" id="PF02627"/>
    </source>
</evidence>
<dbReference type="SUPFAM" id="SSF69118">
    <property type="entry name" value="AhpD-like"/>
    <property type="match status" value="1"/>
</dbReference>
<dbReference type="Gene3D" id="1.20.1290.10">
    <property type="entry name" value="AhpD-like"/>
    <property type="match status" value="1"/>
</dbReference>
<organism evidence="2 3">
    <name type="scientific">Falsiruegeria mediterranea M17</name>
    <dbReference type="NCBI Taxonomy" id="1200281"/>
    <lineage>
        <taxon>Bacteria</taxon>
        <taxon>Pseudomonadati</taxon>
        <taxon>Pseudomonadota</taxon>
        <taxon>Alphaproteobacteria</taxon>
        <taxon>Rhodobacterales</taxon>
        <taxon>Roseobacteraceae</taxon>
        <taxon>Falsiruegeria</taxon>
    </lineage>
</organism>
<dbReference type="EMBL" id="ONZG01000003">
    <property type="protein sequence ID" value="SPJ27784.1"/>
    <property type="molecule type" value="Genomic_DNA"/>
</dbReference>
<dbReference type="Pfam" id="PF02627">
    <property type="entry name" value="CMD"/>
    <property type="match status" value="1"/>
</dbReference>
<name>A0A2R8C5P8_9RHOB</name>
<dbReference type="PANTHER" id="PTHR35446">
    <property type="entry name" value="SI:CH211-175M2.5"/>
    <property type="match status" value="1"/>
</dbReference>
<dbReference type="PANTHER" id="PTHR35446:SF3">
    <property type="entry name" value="CMD DOMAIN-CONTAINING PROTEIN"/>
    <property type="match status" value="1"/>
</dbReference>